<keyword evidence="3" id="KW-1185">Reference proteome</keyword>
<keyword evidence="1" id="KW-0472">Membrane</keyword>
<feature type="transmembrane region" description="Helical" evidence="1">
    <location>
        <begin position="172"/>
        <end position="192"/>
    </location>
</feature>
<dbReference type="Proteomes" id="UP001166191">
    <property type="component" value="Unassembled WGS sequence"/>
</dbReference>
<evidence type="ECO:0000313" key="3">
    <source>
        <dbReference type="Proteomes" id="UP001166191"/>
    </source>
</evidence>
<reference evidence="2" key="1">
    <citation type="submission" date="2021-06" db="EMBL/GenBank/DDBJ databases">
        <title>Paracoccus bacterium XHP0099 sp. nov., isolated from the surface waters of the Yellow Sea.</title>
        <authorList>
            <person name="Xue H."/>
            <person name="Zhang D."/>
        </authorList>
    </citation>
    <scope>NUCLEOTIDE SEQUENCE</scope>
    <source>
        <strain evidence="2">XHP0099</strain>
    </source>
</reference>
<evidence type="ECO:0000313" key="2">
    <source>
        <dbReference type="EMBL" id="MBU3031885.1"/>
    </source>
</evidence>
<feature type="transmembrane region" description="Helical" evidence="1">
    <location>
        <begin position="103"/>
        <end position="121"/>
    </location>
</feature>
<proteinExistence type="predicted"/>
<dbReference type="Pfam" id="PF09490">
    <property type="entry name" value="CbtA"/>
    <property type="match status" value="1"/>
</dbReference>
<feature type="transmembrane region" description="Helical" evidence="1">
    <location>
        <begin position="212"/>
        <end position="233"/>
    </location>
</feature>
<organism evidence="2 3">
    <name type="scientific">Paracoccus marinaquae</name>
    <dbReference type="NCBI Taxonomy" id="2841926"/>
    <lineage>
        <taxon>Bacteria</taxon>
        <taxon>Pseudomonadati</taxon>
        <taxon>Pseudomonadota</taxon>
        <taxon>Alphaproteobacteria</taxon>
        <taxon>Rhodobacterales</taxon>
        <taxon>Paracoccaceae</taxon>
        <taxon>Paracoccus</taxon>
    </lineage>
</organism>
<dbReference type="InterPro" id="IPR012666">
    <property type="entry name" value="CbtA_put"/>
</dbReference>
<comment type="caution">
    <text evidence="2">The sequence shown here is derived from an EMBL/GenBank/DDBJ whole genome shotgun (WGS) entry which is preliminary data.</text>
</comment>
<evidence type="ECO:0000256" key="1">
    <source>
        <dbReference type="SAM" id="Phobius"/>
    </source>
</evidence>
<keyword evidence="1" id="KW-1133">Transmembrane helix</keyword>
<feature type="transmembrane region" description="Helical" evidence="1">
    <location>
        <begin position="141"/>
        <end position="160"/>
    </location>
</feature>
<keyword evidence="1" id="KW-0812">Transmembrane</keyword>
<gene>
    <name evidence="2" type="ORF">KNW02_17400</name>
</gene>
<accession>A0ABS6AQI3</accession>
<dbReference type="EMBL" id="JAHKNG010000044">
    <property type="protein sequence ID" value="MBU3031885.1"/>
    <property type="molecule type" value="Genomic_DNA"/>
</dbReference>
<protein>
    <submittedName>
        <fullName evidence="2">CbtA family protein</fullName>
    </submittedName>
</protein>
<sequence length="250" mass="26410">MVGKLLMRGLLVGLLAGIVAFGIAYLFGEPPLSEAILFEEQMAALEVPDPHAVEEEAPVSRTTQATTGLLTGTVILSMGLGGMFAIVFAFAHGRLGHLGVPQSSALLAALCFVTVSLVPWLKYPANPPASTFDDTVAYRTQLYFLMLALSIAASAGSLMLRRKLLPQHGAWRASVIAVICYLVAVGLVLGAMPAVNETPEAFPADVFWDFRIASLGIMFVIWAVIGLAFGIAAERLFPGRPAARGGILTA</sequence>
<feature type="transmembrane region" description="Helical" evidence="1">
    <location>
        <begin position="69"/>
        <end position="91"/>
    </location>
</feature>
<dbReference type="RefSeq" id="WP_216034504.1">
    <property type="nucleotide sequence ID" value="NZ_JAHKNG010000044.1"/>
</dbReference>
<name>A0ABS6AQI3_9RHOB</name>